<dbReference type="AlphaFoldDB" id="A0A0G0KRX0"/>
<protein>
    <submittedName>
        <fullName evidence="3">Uncharacterized protein</fullName>
    </submittedName>
</protein>
<gene>
    <name evidence="3" type="ORF">US62_C0051G0002</name>
</gene>
<accession>A0A0G0KRX0</accession>
<proteinExistence type="predicted"/>
<feature type="region of interest" description="Disordered" evidence="1">
    <location>
        <begin position="1"/>
        <end position="48"/>
    </location>
</feature>
<evidence type="ECO:0000313" key="3">
    <source>
        <dbReference type="EMBL" id="KKQ43321.1"/>
    </source>
</evidence>
<feature type="compositionally biased region" description="Polar residues" evidence="1">
    <location>
        <begin position="1"/>
        <end position="22"/>
    </location>
</feature>
<keyword evidence="2" id="KW-1133">Transmembrane helix</keyword>
<reference evidence="3 4" key="1">
    <citation type="journal article" date="2015" name="Nature">
        <title>rRNA introns, odd ribosomes, and small enigmatic genomes across a large radiation of phyla.</title>
        <authorList>
            <person name="Brown C.T."/>
            <person name="Hug L.A."/>
            <person name="Thomas B.C."/>
            <person name="Sharon I."/>
            <person name="Castelle C.J."/>
            <person name="Singh A."/>
            <person name="Wilkins M.J."/>
            <person name="Williams K.H."/>
            <person name="Banfield J.F."/>
        </authorList>
    </citation>
    <scope>NUCLEOTIDE SEQUENCE [LARGE SCALE GENOMIC DNA]</scope>
</reference>
<feature type="compositionally biased region" description="Polar residues" evidence="1">
    <location>
        <begin position="31"/>
        <end position="46"/>
    </location>
</feature>
<comment type="caution">
    <text evidence="3">The sequence shown here is derived from an EMBL/GenBank/DDBJ whole genome shotgun (WGS) entry which is preliminary data.</text>
</comment>
<evidence type="ECO:0000313" key="4">
    <source>
        <dbReference type="Proteomes" id="UP000034603"/>
    </source>
</evidence>
<evidence type="ECO:0000256" key="2">
    <source>
        <dbReference type="SAM" id="Phobius"/>
    </source>
</evidence>
<keyword evidence="2" id="KW-0812">Transmembrane</keyword>
<dbReference type="Proteomes" id="UP000034603">
    <property type="component" value="Unassembled WGS sequence"/>
</dbReference>
<name>A0A0G0KRX0_9BACT</name>
<dbReference type="EMBL" id="LBTR01000051">
    <property type="protein sequence ID" value="KKQ43321.1"/>
    <property type="molecule type" value="Genomic_DNA"/>
</dbReference>
<evidence type="ECO:0000256" key="1">
    <source>
        <dbReference type="SAM" id="MobiDB-lite"/>
    </source>
</evidence>
<keyword evidence="2" id="KW-0472">Membrane</keyword>
<feature type="transmembrane region" description="Helical" evidence="2">
    <location>
        <begin position="53"/>
        <end position="75"/>
    </location>
</feature>
<organism evidence="3 4">
    <name type="scientific">Candidatus Woesebacteria bacterium GW2011_GWA1_37_8</name>
    <dbReference type="NCBI Taxonomy" id="1618546"/>
    <lineage>
        <taxon>Bacteria</taxon>
        <taxon>Candidatus Woeseibacteriota</taxon>
    </lineage>
</organism>
<sequence length="256" mass="29290">MDNPSPVNTESQNQNIPPQTLPESVPLVNTPIDTSNIPQPHQNPQISKPPKKALSVIIFLILIGAVVVGFLFYYLKYLKPKSPIISEQLNPTQTPTETPVKTATLYTNTKYYYDLLIPPAFNQEFIPDEVAHEERVVRFANTPQDGKTSKVEVYMTSSKVLRDTISNLKKQLEKFDANQPIKDGSNTYSKIHISNFIAYQTEFEDEVGYKNTLLVKKDKWIYQIILETNDKNEISTLREIVTKINIYDSEAKFYID</sequence>